<dbReference type="PROSITE" id="PS50928">
    <property type="entry name" value="ABC_TM1"/>
    <property type="match status" value="1"/>
</dbReference>
<evidence type="ECO:0000313" key="13">
    <source>
        <dbReference type="Proteomes" id="UP000325393"/>
    </source>
</evidence>
<organism evidence="10 12">
    <name type="scientific">Lactobacillus acetotolerans</name>
    <dbReference type="NCBI Taxonomy" id="1600"/>
    <lineage>
        <taxon>Bacteria</taxon>
        <taxon>Bacillati</taxon>
        <taxon>Bacillota</taxon>
        <taxon>Bacilli</taxon>
        <taxon>Lactobacillales</taxon>
        <taxon>Lactobacillaceae</taxon>
        <taxon>Lactobacillus</taxon>
    </lineage>
</organism>
<dbReference type="GO" id="GO:0031460">
    <property type="term" value="P:glycine betaine transport"/>
    <property type="evidence" value="ECO:0007669"/>
    <property type="project" value="TreeGrafter"/>
</dbReference>
<sequence length="508" mass="56204">MLNSIIHLFQSQSTNIINALEEHILLSFVSVLIAAVIAISLAILFMNHRKLGNIMLQIAGIIQTIPSLAVLGALIPLVGIGTVPAIIALVLYAFMPIYQNTYSGLTNIDPSLLEAAESFGLSKSFKLFKIRLPLAMSEILSGLRVATVTVIGTATLAALIGGGGLGTFIMQGIQNGNNAELLLGAILSALLAIVFSWLLNELSKVSFKKLIVIVSAILALGVGFFTVQHIMQSSEQTITVAGKLGSEPEVLMNMYKELIENEDPKLKVQTKPNFGNTNFLFKAIKNKQVDIYPEFTGTVLETLHPQKVVSHQPGIAYNDAKNILKRKDNLDYLKPMSYQNRYTIAVRRGFAKKHHLKTISDLAKISSKYSAAFDSDFYQQHDGYQGLKKKYNLHFVKIKVMEPNLRYEAIAHNQISVVDGYTTDPQLKADNLVSLKDDESFFPPYQGAPLVNPEILNKYPAIKTALNKLAGKITEKDMINMNYEVTIKHEKASTVARRYLIKNKLIKK</sequence>
<proteinExistence type="inferred from homology"/>
<keyword evidence="4 8" id="KW-1133">Transmembrane helix</keyword>
<evidence type="ECO:0000313" key="10">
    <source>
        <dbReference type="EMBL" id="BAQ57290.1"/>
    </source>
</evidence>
<evidence type="ECO:0000259" key="9">
    <source>
        <dbReference type="PROSITE" id="PS50928"/>
    </source>
</evidence>
<gene>
    <name evidence="11" type="ORF">LA749_04660</name>
    <name evidence="10" type="ORF">LBAT_0901</name>
</gene>
<dbReference type="EMBL" id="CP044496">
    <property type="protein sequence ID" value="QFG51323.1"/>
    <property type="molecule type" value="Genomic_DNA"/>
</dbReference>
<evidence type="ECO:0000313" key="12">
    <source>
        <dbReference type="Proteomes" id="UP000035709"/>
    </source>
</evidence>
<dbReference type="InterPro" id="IPR000515">
    <property type="entry name" value="MetI-like"/>
</dbReference>
<dbReference type="Gene3D" id="1.10.3720.10">
    <property type="entry name" value="MetI-like"/>
    <property type="match status" value="1"/>
</dbReference>
<name>A0A0D6A4A6_9LACO</name>
<dbReference type="PANTHER" id="PTHR30177:SF4">
    <property type="entry name" value="OSMOPROTECTANT IMPORT PERMEASE PROTEIN OSMW"/>
    <property type="match status" value="1"/>
</dbReference>
<dbReference type="Gene3D" id="3.40.190.10">
    <property type="entry name" value="Periplasmic binding protein-like II"/>
    <property type="match status" value="1"/>
</dbReference>
<evidence type="ECO:0000256" key="5">
    <source>
        <dbReference type="ARBA" id="ARBA00023136"/>
    </source>
</evidence>
<dbReference type="SUPFAM" id="SSF53850">
    <property type="entry name" value="Periplasmic binding protein-like II"/>
    <property type="match status" value="1"/>
</dbReference>
<dbReference type="InterPro" id="IPR058089">
    <property type="entry name" value="EgtUBC_SBD"/>
</dbReference>
<comment type="similarity">
    <text evidence="8">Belongs to the binding-protein-dependent transport system permease family.</text>
</comment>
<evidence type="ECO:0000256" key="1">
    <source>
        <dbReference type="ARBA" id="ARBA00004141"/>
    </source>
</evidence>
<protein>
    <submittedName>
        <fullName evidence="10">ABC transporter permease component</fullName>
    </submittedName>
    <submittedName>
        <fullName evidence="11">ABC transporter permease/substrate-binding protein</fullName>
    </submittedName>
</protein>
<dbReference type="FunFam" id="1.10.3720.10:FF:000001">
    <property type="entry name" value="Glycine betaine ABC transporter, permease"/>
    <property type="match status" value="1"/>
</dbReference>
<dbReference type="EMBL" id="AP014808">
    <property type="protein sequence ID" value="BAQ57290.1"/>
    <property type="molecule type" value="Genomic_DNA"/>
</dbReference>
<feature type="transmembrane region" description="Helical" evidence="8">
    <location>
        <begin position="181"/>
        <end position="198"/>
    </location>
</feature>
<dbReference type="GO" id="GO:0043190">
    <property type="term" value="C:ATP-binding cassette (ABC) transporter complex"/>
    <property type="evidence" value="ECO:0007669"/>
    <property type="project" value="InterPro"/>
</dbReference>
<dbReference type="PATRIC" id="fig|1600.4.peg.923"/>
<keyword evidence="3 8" id="KW-0812">Transmembrane</keyword>
<feature type="transmembrane region" description="Helical" evidence="8">
    <location>
        <begin position="24"/>
        <end position="47"/>
    </location>
</feature>
<dbReference type="Pfam" id="PF00528">
    <property type="entry name" value="BPD_transp_1"/>
    <property type="match status" value="1"/>
</dbReference>
<evidence type="ECO:0000256" key="2">
    <source>
        <dbReference type="ARBA" id="ARBA00022448"/>
    </source>
</evidence>
<dbReference type="GO" id="GO:0022857">
    <property type="term" value="F:transmembrane transporter activity"/>
    <property type="evidence" value="ECO:0007669"/>
    <property type="project" value="InterPro"/>
</dbReference>
<evidence type="ECO:0000256" key="8">
    <source>
        <dbReference type="RuleBase" id="RU363032"/>
    </source>
</evidence>
<keyword evidence="12" id="KW-1185">Reference proteome</keyword>
<dbReference type="Gene3D" id="3.40.190.120">
    <property type="entry name" value="Osmoprotection protein (prox), domain 2"/>
    <property type="match status" value="1"/>
</dbReference>
<dbReference type="Proteomes" id="UP000035709">
    <property type="component" value="Chromosome"/>
</dbReference>
<evidence type="ECO:0000256" key="7">
    <source>
        <dbReference type="ARBA" id="ARBA00035652"/>
    </source>
</evidence>
<dbReference type="AlphaFoldDB" id="A0A0D6A4A6"/>
<dbReference type="PANTHER" id="PTHR30177">
    <property type="entry name" value="GLYCINE BETAINE/L-PROLINE TRANSPORT SYSTEM PERMEASE PROTEIN PROW"/>
    <property type="match status" value="1"/>
</dbReference>
<dbReference type="SUPFAM" id="SSF161098">
    <property type="entry name" value="MetI-like"/>
    <property type="match status" value="1"/>
</dbReference>
<dbReference type="Proteomes" id="UP000325393">
    <property type="component" value="Chromosome"/>
</dbReference>
<dbReference type="InterPro" id="IPR035906">
    <property type="entry name" value="MetI-like_sf"/>
</dbReference>
<evidence type="ECO:0000256" key="3">
    <source>
        <dbReference type="ARBA" id="ARBA00022692"/>
    </source>
</evidence>
<dbReference type="InterPro" id="IPR007210">
    <property type="entry name" value="ABC_Gly_betaine_transp_sub-bd"/>
</dbReference>
<dbReference type="InterPro" id="IPR051204">
    <property type="entry name" value="ABC_transp_perm/SBD"/>
</dbReference>
<evidence type="ECO:0000313" key="11">
    <source>
        <dbReference type="EMBL" id="QFG51323.1"/>
    </source>
</evidence>
<dbReference type="Pfam" id="PF04069">
    <property type="entry name" value="OpuAC"/>
    <property type="match status" value="1"/>
</dbReference>
<feature type="domain" description="ABC transmembrane type-1" evidence="9">
    <location>
        <begin position="20"/>
        <end position="199"/>
    </location>
</feature>
<evidence type="ECO:0000256" key="6">
    <source>
        <dbReference type="ARBA" id="ARBA00035642"/>
    </source>
</evidence>
<feature type="transmembrane region" description="Helical" evidence="8">
    <location>
        <begin position="210"/>
        <end position="227"/>
    </location>
</feature>
<comment type="similarity">
    <text evidence="6">In the C-terminal section; belongs to the OsmX family.</text>
</comment>
<dbReference type="GeneID" id="78212274"/>
<feature type="transmembrane region" description="Helical" evidence="8">
    <location>
        <begin position="68"/>
        <end position="95"/>
    </location>
</feature>
<keyword evidence="5 8" id="KW-0472">Membrane</keyword>
<comment type="subcellular location">
    <subcellularLocation>
        <location evidence="8">Cell membrane</location>
        <topology evidence="8">Multi-pass membrane protein</topology>
    </subcellularLocation>
    <subcellularLocation>
        <location evidence="1">Membrane</location>
        <topology evidence="1">Multi-pass membrane protein</topology>
    </subcellularLocation>
</comment>
<feature type="transmembrane region" description="Helical" evidence="8">
    <location>
        <begin position="145"/>
        <end position="169"/>
    </location>
</feature>
<dbReference type="CDD" id="cd06261">
    <property type="entry name" value="TM_PBP2"/>
    <property type="match status" value="1"/>
</dbReference>
<dbReference type="RefSeq" id="WP_056970679.1">
    <property type="nucleotide sequence ID" value="NZ_AP014808.1"/>
</dbReference>
<accession>A0A0D6A4A6</accession>
<reference evidence="11 13" key="2">
    <citation type="submission" date="2019-09" db="EMBL/GenBank/DDBJ databases">
        <title>Genome sequencing of Lactobacillus acetotolerans.</title>
        <authorList>
            <person name="Kim K."/>
        </authorList>
    </citation>
    <scope>NUCLEOTIDE SEQUENCE [LARGE SCALE GENOMIC DNA]</scope>
    <source>
        <strain evidence="11 13">LA749</strain>
    </source>
</reference>
<evidence type="ECO:0000256" key="4">
    <source>
        <dbReference type="ARBA" id="ARBA00022989"/>
    </source>
</evidence>
<dbReference type="STRING" id="1600.LBAT_0901"/>
<dbReference type="KEGG" id="lae:LBAT_0901"/>
<dbReference type="CDD" id="cd13610">
    <property type="entry name" value="PBP2_ChoS"/>
    <property type="match status" value="1"/>
</dbReference>
<comment type="similarity">
    <text evidence="7">In the N-terminal section; belongs to the binding-protein-dependent transport system permease family.</text>
</comment>
<dbReference type="OrthoDB" id="9801163at2"/>
<reference evidence="10 12" key="1">
    <citation type="submission" date="2015-03" db="EMBL/GenBank/DDBJ databases">
        <title>Complete genome sequence of Lactobacillus acetotolerans NBRC 13120.</title>
        <authorList>
            <person name="Toh H."/>
            <person name="Morita H."/>
            <person name="Fujita N."/>
        </authorList>
    </citation>
    <scope>NUCLEOTIDE SEQUENCE [LARGE SCALE GENOMIC DNA]</scope>
    <source>
        <strain evidence="10 12">NBRC 13120</strain>
    </source>
</reference>
<keyword evidence="2 8" id="KW-0813">Transport</keyword>